<dbReference type="Proteomes" id="UP000250235">
    <property type="component" value="Unassembled WGS sequence"/>
</dbReference>
<evidence type="ECO:0000313" key="2">
    <source>
        <dbReference type="Proteomes" id="UP000250235"/>
    </source>
</evidence>
<gene>
    <name evidence="1" type="ORF">F511_12827</name>
</gene>
<accession>A0A2Z7CR12</accession>
<keyword evidence="2" id="KW-1185">Reference proteome</keyword>
<sequence>MLTSSMLITASSNRNADVIIANHSLLSADNADVTVSDSSSSLLLNNLVNIADYNFFQSAMLTSSLLITASSNRNADVIIADHRLLSADNADVTVSDSSSSLLLNNLVNSNLMYLQQLRQQ</sequence>
<dbReference type="AlphaFoldDB" id="A0A2Z7CR12"/>
<organism evidence="1 2">
    <name type="scientific">Dorcoceras hygrometricum</name>
    <dbReference type="NCBI Taxonomy" id="472368"/>
    <lineage>
        <taxon>Eukaryota</taxon>
        <taxon>Viridiplantae</taxon>
        <taxon>Streptophyta</taxon>
        <taxon>Embryophyta</taxon>
        <taxon>Tracheophyta</taxon>
        <taxon>Spermatophyta</taxon>
        <taxon>Magnoliopsida</taxon>
        <taxon>eudicotyledons</taxon>
        <taxon>Gunneridae</taxon>
        <taxon>Pentapetalae</taxon>
        <taxon>asterids</taxon>
        <taxon>lamiids</taxon>
        <taxon>Lamiales</taxon>
        <taxon>Gesneriaceae</taxon>
        <taxon>Didymocarpoideae</taxon>
        <taxon>Trichosporeae</taxon>
        <taxon>Loxocarpinae</taxon>
        <taxon>Dorcoceras</taxon>
    </lineage>
</organism>
<dbReference type="EMBL" id="KQ993017">
    <property type="protein sequence ID" value="KZV49521.1"/>
    <property type="molecule type" value="Genomic_DNA"/>
</dbReference>
<name>A0A2Z7CR12_9LAMI</name>
<evidence type="ECO:0000313" key="1">
    <source>
        <dbReference type="EMBL" id="KZV49521.1"/>
    </source>
</evidence>
<proteinExistence type="predicted"/>
<reference evidence="1 2" key="1">
    <citation type="journal article" date="2015" name="Proc. Natl. Acad. Sci. U.S.A.">
        <title>The resurrection genome of Boea hygrometrica: A blueprint for survival of dehydration.</title>
        <authorList>
            <person name="Xiao L."/>
            <person name="Yang G."/>
            <person name="Zhang L."/>
            <person name="Yang X."/>
            <person name="Zhao S."/>
            <person name="Ji Z."/>
            <person name="Zhou Q."/>
            <person name="Hu M."/>
            <person name="Wang Y."/>
            <person name="Chen M."/>
            <person name="Xu Y."/>
            <person name="Jin H."/>
            <person name="Xiao X."/>
            <person name="Hu G."/>
            <person name="Bao F."/>
            <person name="Hu Y."/>
            <person name="Wan P."/>
            <person name="Li L."/>
            <person name="Deng X."/>
            <person name="Kuang T."/>
            <person name="Xiang C."/>
            <person name="Zhu J.K."/>
            <person name="Oliver M.J."/>
            <person name="He Y."/>
        </authorList>
    </citation>
    <scope>NUCLEOTIDE SEQUENCE [LARGE SCALE GENOMIC DNA]</scope>
    <source>
        <strain evidence="2">cv. XS01</strain>
    </source>
</reference>
<protein>
    <submittedName>
        <fullName evidence="1">Uncharacterized protein</fullName>
    </submittedName>
</protein>